<feature type="transmembrane region" description="Helical" evidence="2">
    <location>
        <begin position="6"/>
        <end position="29"/>
    </location>
</feature>
<keyword evidence="4" id="KW-1185">Reference proteome</keyword>
<evidence type="ECO:0008006" key="5">
    <source>
        <dbReference type="Google" id="ProtNLM"/>
    </source>
</evidence>
<gene>
    <name evidence="3" type="ORF">WJX64_06890</name>
</gene>
<evidence type="ECO:0000313" key="3">
    <source>
        <dbReference type="EMBL" id="MEN1946263.1"/>
    </source>
</evidence>
<organism evidence="3 4">
    <name type="scientific">Leifsonia stereocauli</name>
    <dbReference type="NCBI Taxonomy" id="3134136"/>
    <lineage>
        <taxon>Bacteria</taxon>
        <taxon>Bacillati</taxon>
        <taxon>Actinomycetota</taxon>
        <taxon>Actinomycetes</taxon>
        <taxon>Micrococcales</taxon>
        <taxon>Microbacteriaceae</taxon>
        <taxon>Leifsonia</taxon>
    </lineage>
</organism>
<feature type="region of interest" description="Disordered" evidence="1">
    <location>
        <begin position="196"/>
        <end position="229"/>
    </location>
</feature>
<keyword evidence="2" id="KW-0812">Transmembrane</keyword>
<sequence>MSPELLTVVVAGSFGVIGTIVGGLMTTWLGRSAERRRLAAEDDRRWLADRRKVYAAFLVLSQSMLREIDGVALFLPYQGDEEVGDEDEAVLAEGLTDFFIRWDEKLQPALSDVQLVAGAEVADLADRVSGALMEITVVLEKRGSFINYYPGWFRAQDLLGVLRNAMRTELGLKDAVLSDYPRDDEWPWLSDRPSESEYIRRQTDIPGRPPLTDSETARLPNRADGDLSH</sequence>
<keyword evidence="2" id="KW-0472">Membrane</keyword>
<comment type="caution">
    <text evidence="3">The sequence shown here is derived from an EMBL/GenBank/DDBJ whole genome shotgun (WGS) entry which is preliminary data.</text>
</comment>
<protein>
    <recommendedName>
        <fullName evidence="5">DUF4760 domain-containing protein</fullName>
    </recommendedName>
</protein>
<dbReference type="EMBL" id="JBCLVG010000001">
    <property type="protein sequence ID" value="MEN1946263.1"/>
    <property type="molecule type" value="Genomic_DNA"/>
</dbReference>
<name>A0ABU9W2P5_9MICO</name>
<evidence type="ECO:0000313" key="4">
    <source>
        <dbReference type="Proteomes" id="UP001425155"/>
    </source>
</evidence>
<proteinExistence type="predicted"/>
<dbReference type="RefSeq" id="WP_342112722.1">
    <property type="nucleotide sequence ID" value="NZ_JBCAUN010000001.1"/>
</dbReference>
<accession>A0ABU9W2P5</accession>
<keyword evidence="2" id="KW-1133">Transmembrane helix</keyword>
<reference evidence="3 4" key="1">
    <citation type="submission" date="2024-03" db="EMBL/GenBank/DDBJ databases">
        <title>YIM 134122 draft genome.</title>
        <authorList>
            <person name="Zuo S."/>
            <person name="Xiong L."/>
        </authorList>
    </citation>
    <scope>NUCLEOTIDE SEQUENCE [LARGE SCALE GENOMIC DNA]</scope>
    <source>
        <strain evidence="3 4">YIM 134122</strain>
    </source>
</reference>
<evidence type="ECO:0000256" key="2">
    <source>
        <dbReference type="SAM" id="Phobius"/>
    </source>
</evidence>
<evidence type="ECO:0000256" key="1">
    <source>
        <dbReference type="SAM" id="MobiDB-lite"/>
    </source>
</evidence>
<dbReference type="Proteomes" id="UP001425155">
    <property type="component" value="Unassembled WGS sequence"/>
</dbReference>